<accession>F2E814</accession>
<dbReference type="AlphaFoldDB" id="F2E814"/>
<feature type="region of interest" description="Disordered" evidence="1">
    <location>
        <begin position="1"/>
        <end position="39"/>
    </location>
</feature>
<protein>
    <submittedName>
        <fullName evidence="2">Predicted protein</fullName>
    </submittedName>
</protein>
<name>F2E814_HORVV</name>
<proteinExistence type="evidence at transcript level"/>
<evidence type="ECO:0000256" key="1">
    <source>
        <dbReference type="SAM" id="MobiDB-lite"/>
    </source>
</evidence>
<dbReference type="InParanoid" id="F2E814"/>
<evidence type="ECO:0000313" key="2">
    <source>
        <dbReference type="EMBL" id="BAK03486.1"/>
    </source>
</evidence>
<sequence length="94" mass="9949">MRTTARTSRGDGASSCVRRSGSEASRGAGGGWSAQTRCGSLSPGRPIIDPFFLLFSDSLRQVLIDRWIMDIRLWTCSDPLCSTTAAPGAEGAPS</sequence>
<dbReference type="EMBL" id="AK372288">
    <property type="protein sequence ID" value="BAK03486.1"/>
    <property type="molecule type" value="mRNA"/>
</dbReference>
<organism evidence="2">
    <name type="scientific">Hordeum vulgare subsp. vulgare</name>
    <name type="common">Domesticated barley</name>
    <dbReference type="NCBI Taxonomy" id="112509"/>
    <lineage>
        <taxon>Eukaryota</taxon>
        <taxon>Viridiplantae</taxon>
        <taxon>Streptophyta</taxon>
        <taxon>Embryophyta</taxon>
        <taxon>Tracheophyta</taxon>
        <taxon>Spermatophyta</taxon>
        <taxon>Magnoliopsida</taxon>
        <taxon>Liliopsida</taxon>
        <taxon>Poales</taxon>
        <taxon>Poaceae</taxon>
        <taxon>BOP clade</taxon>
        <taxon>Pooideae</taxon>
        <taxon>Triticodae</taxon>
        <taxon>Triticeae</taxon>
        <taxon>Hordeinae</taxon>
        <taxon>Hordeum</taxon>
    </lineage>
</organism>
<reference evidence="2" key="1">
    <citation type="journal article" date="2011" name="Plant Physiol.">
        <title>Comprehensive sequence analysis of 24,783 barley full-length cDNAs derived from 12 clone libraries.</title>
        <authorList>
            <person name="Matsumoto T."/>
            <person name="Tanaka T."/>
            <person name="Sakai H."/>
            <person name="Amano N."/>
            <person name="Kanamori H."/>
            <person name="Kurita K."/>
            <person name="Kikuta A."/>
            <person name="Kamiya K."/>
            <person name="Yamamoto M."/>
            <person name="Ikawa H."/>
            <person name="Fujii N."/>
            <person name="Hori K."/>
            <person name="Itoh T."/>
            <person name="Sato K."/>
        </authorList>
    </citation>
    <scope>NUCLEOTIDE SEQUENCE</scope>
    <source>
        <tissue evidence="2">Shoot and root</tissue>
    </source>
</reference>